<sequence>LVRGVAQENCELAFLLTAASSGRDRHIVDVRKFCTDVFQVRVTLADGLVVLPPHPLCPLHGSQGCSERAVRFRSLHSGL</sequence>
<dbReference type="EMBL" id="CABDUW010002194">
    <property type="protein sequence ID" value="VTJ85848.1"/>
    <property type="molecule type" value="Genomic_DNA"/>
</dbReference>
<protein>
    <submittedName>
        <fullName evidence="1">Uncharacterized protein</fullName>
    </submittedName>
</protein>
<proteinExistence type="predicted"/>
<feature type="non-terminal residue" evidence="1">
    <location>
        <position position="1"/>
    </location>
</feature>
<accession>A0A5E4CVJ8</accession>
<gene>
    <name evidence="1" type="ORF">MONAX_5E000450</name>
</gene>
<evidence type="ECO:0000313" key="2">
    <source>
        <dbReference type="Proteomes" id="UP000335636"/>
    </source>
</evidence>
<evidence type="ECO:0000313" key="1">
    <source>
        <dbReference type="EMBL" id="VTJ85848.1"/>
    </source>
</evidence>
<dbReference type="Proteomes" id="UP000335636">
    <property type="component" value="Unassembled WGS sequence"/>
</dbReference>
<organism evidence="1 2">
    <name type="scientific">Marmota monax</name>
    <name type="common">Woodchuck</name>
    <dbReference type="NCBI Taxonomy" id="9995"/>
    <lineage>
        <taxon>Eukaryota</taxon>
        <taxon>Metazoa</taxon>
        <taxon>Chordata</taxon>
        <taxon>Craniata</taxon>
        <taxon>Vertebrata</taxon>
        <taxon>Euteleostomi</taxon>
        <taxon>Mammalia</taxon>
        <taxon>Eutheria</taxon>
        <taxon>Euarchontoglires</taxon>
        <taxon>Glires</taxon>
        <taxon>Rodentia</taxon>
        <taxon>Sciuromorpha</taxon>
        <taxon>Sciuridae</taxon>
        <taxon>Xerinae</taxon>
        <taxon>Marmotini</taxon>
        <taxon>Marmota</taxon>
    </lineage>
</organism>
<comment type="caution">
    <text evidence="1">The sequence shown here is derived from an EMBL/GenBank/DDBJ whole genome shotgun (WGS) entry which is preliminary data.</text>
</comment>
<reference evidence="1" key="1">
    <citation type="submission" date="2019-04" db="EMBL/GenBank/DDBJ databases">
        <authorList>
            <person name="Alioto T."/>
            <person name="Alioto T."/>
        </authorList>
    </citation>
    <scope>NUCLEOTIDE SEQUENCE [LARGE SCALE GENOMIC DNA]</scope>
</reference>
<keyword evidence="2" id="KW-1185">Reference proteome</keyword>
<dbReference type="AlphaFoldDB" id="A0A5E4CVJ8"/>
<name>A0A5E4CVJ8_MARMO</name>